<dbReference type="Proteomes" id="UP000188993">
    <property type="component" value="Chromosome"/>
</dbReference>
<reference evidence="1 2" key="1">
    <citation type="journal article" date="2014" name="Int. J. Syst. Evol. Microbiol.">
        <title>Jeotgalibaca dankookensis gen. nov., sp. nov., a member of the family Carnobacteriaceae, isolated from seujeot (Korean traditional food).</title>
        <authorList>
            <person name="Lee D.G."/>
            <person name="Trujillo M.E."/>
            <person name="Kang H."/>
            <person name="Ahn T.Y."/>
        </authorList>
    </citation>
    <scope>NUCLEOTIDE SEQUENCE [LARGE SCALE GENOMIC DNA]</scope>
    <source>
        <strain evidence="1 2">EX-07</strain>
    </source>
</reference>
<gene>
    <name evidence="1" type="ORF">BW727_101044</name>
</gene>
<sequence>MFNQEDENNQNRDLSTFYPIPEKWDLRGDSYFWENLRDAMKKGTPTNNVEEFETKINKIF</sequence>
<proteinExistence type="predicted"/>
<keyword evidence="2" id="KW-1185">Reference proteome</keyword>
<evidence type="ECO:0000313" key="2">
    <source>
        <dbReference type="Proteomes" id="UP000188993"/>
    </source>
</evidence>
<protein>
    <submittedName>
        <fullName evidence="1">Uncharacterized protein</fullName>
    </submittedName>
</protein>
<dbReference type="RefSeq" id="WP_062470217.1">
    <property type="nucleotide sequence ID" value="NZ_BBYN01000018.1"/>
</dbReference>
<name>A0A1S6IPC2_9LACT</name>
<dbReference type="STRING" id="708126.BW727_101044"/>
<organism evidence="1 2">
    <name type="scientific">Jeotgalibaca dankookensis</name>
    <dbReference type="NCBI Taxonomy" id="708126"/>
    <lineage>
        <taxon>Bacteria</taxon>
        <taxon>Bacillati</taxon>
        <taxon>Bacillota</taxon>
        <taxon>Bacilli</taxon>
        <taxon>Lactobacillales</taxon>
        <taxon>Carnobacteriaceae</taxon>
        <taxon>Jeotgalibaca</taxon>
    </lineage>
</organism>
<dbReference type="OrthoDB" id="9806181at2"/>
<evidence type="ECO:0000313" key="1">
    <source>
        <dbReference type="EMBL" id="AQS53414.1"/>
    </source>
</evidence>
<accession>A0A1S6IPC2</accession>
<dbReference type="KEGG" id="jda:BW727_101044"/>
<dbReference type="AlphaFoldDB" id="A0A1S6IPC2"/>
<dbReference type="EMBL" id="CP019728">
    <property type="protein sequence ID" value="AQS53414.1"/>
    <property type="molecule type" value="Genomic_DNA"/>
</dbReference>